<gene>
    <name evidence="1" type="ORF">FRZ06_16800</name>
</gene>
<evidence type="ECO:0000313" key="2">
    <source>
        <dbReference type="Proteomes" id="UP000594014"/>
    </source>
</evidence>
<keyword evidence="2" id="KW-1185">Reference proteome</keyword>
<evidence type="ECO:0000313" key="1">
    <source>
        <dbReference type="EMBL" id="QOX64886.1"/>
    </source>
</evidence>
<protein>
    <submittedName>
        <fullName evidence="1">Helix-turn-helix transcriptional regulator</fullName>
    </submittedName>
</protein>
<sequence length="343" mass="38828">MSILSKEKELYGSVIEIVSQEDGCAVYRMADGSDGIMTSYEVFPGVELIYNDFHTGECFQGPRIYRDIMEINHCRQGRFECDFPDGSCVYLEEGDLSVNMIGNRTLRSTFPLEHYHGISVVIDLEQAAGSLSGVLSDISINLYALRDSLCGCDRCFIMRATESVGHIFSELYRVPEAIKKGYYKIKILELLLFLSTVDSSAHMGEKQYFHRSQVEVIKEIKEYMTQDLERHDTLEELSKRFKIPLTAMKLCFKGVYGTTLYSYMRTYRMQAAAVMLNQTRASIAEVAGLVGYQNASKFASAFKDVIGMSPLEYRRANCGLPSNDPLTSLLQRDNPPTDWSCFD</sequence>
<organism evidence="1 2">
    <name type="scientific">Anoxybacterium hadale</name>
    <dbReference type="NCBI Taxonomy" id="3408580"/>
    <lineage>
        <taxon>Bacteria</taxon>
        <taxon>Bacillati</taxon>
        <taxon>Bacillota</taxon>
        <taxon>Clostridia</taxon>
        <taxon>Peptostreptococcales</taxon>
        <taxon>Anaerovoracaceae</taxon>
        <taxon>Anoxybacterium</taxon>
    </lineage>
</organism>
<reference evidence="1" key="1">
    <citation type="submission" date="2019-08" db="EMBL/GenBank/DDBJ databases">
        <title>Genome sequence of Clostridiales bacterium MT110.</title>
        <authorList>
            <person name="Cao J."/>
        </authorList>
    </citation>
    <scope>NUCLEOTIDE SEQUENCE</scope>
    <source>
        <strain evidence="1">MT110</strain>
    </source>
</reference>
<proteinExistence type="predicted"/>
<accession>A0ACD1AEM8</accession>
<name>A0ACD1AEM8_9FIRM</name>
<dbReference type="Proteomes" id="UP000594014">
    <property type="component" value="Chromosome"/>
</dbReference>
<dbReference type="EMBL" id="CP042469">
    <property type="protein sequence ID" value="QOX64886.1"/>
    <property type="molecule type" value="Genomic_DNA"/>
</dbReference>